<feature type="non-terminal residue" evidence="1">
    <location>
        <position position="116"/>
    </location>
</feature>
<accession>A0ACB9WBZ5</accession>
<comment type="caution">
    <text evidence="1">The sequence shown here is derived from an EMBL/GenBank/DDBJ whole genome shotgun (WGS) entry which is preliminary data.</text>
</comment>
<protein>
    <submittedName>
        <fullName evidence="1">Uncharacterized protein</fullName>
    </submittedName>
</protein>
<keyword evidence="2" id="KW-1185">Reference proteome</keyword>
<dbReference type="EMBL" id="CM043801">
    <property type="protein sequence ID" value="KAI4810289.1"/>
    <property type="molecule type" value="Genomic_DNA"/>
</dbReference>
<feature type="non-terminal residue" evidence="1">
    <location>
        <position position="1"/>
    </location>
</feature>
<evidence type="ECO:0000313" key="1">
    <source>
        <dbReference type="EMBL" id="KAI4810289.1"/>
    </source>
</evidence>
<proteinExistence type="predicted"/>
<name>A0ACB9WBZ5_CHAAC</name>
<evidence type="ECO:0000313" key="2">
    <source>
        <dbReference type="Proteomes" id="UP001057452"/>
    </source>
</evidence>
<organism evidence="1 2">
    <name type="scientific">Chaenocephalus aceratus</name>
    <name type="common">Blackfin icefish</name>
    <name type="synonym">Chaenichthys aceratus</name>
    <dbReference type="NCBI Taxonomy" id="36190"/>
    <lineage>
        <taxon>Eukaryota</taxon>
        <taxon>Metazoa</taxon>
        <taxon>Chordata</taxon>
        <taxon>Craniata</taxon>
        <taxon>Vertebrata</taxon>
        <taxon>Euteleostomi</taxon>
        <taxon>Actinopterygii</taxon>
        <taxon>Neopterygii</taxon>
        <taxon>Teleostei</taxon>
        <taxon>Neoteleostei</taxon>
        <taxon>Acanthomorphata</taxon>
        <taxon>Eupercaria</taxon>
        <taxon>Perciformes</taxon>
        <taxon>Notothenioidei</taxon>
        <taxon>Channichthyidae</taxon>
        <taxon>Chaenocephalus</taxon>
    </lineage>
</organism>
<sequence length="116" mass="12995">LLTEPPLFGSDPLKRRLKPAAIPLWIWTLSRVTRLSRPGLGLFTQTHGNKMQDSYLSQWIRSMKSDGLATMCVLHKCLCSAQDLHSSPVSRSKDPPAKPNARNSAASQRDYYKATE</sequence>
<reference evidence="1" key="1">
    <citation type="submission" date="2022-05" db="EMBL/GenBank/DDBJ databases">
        <title>Chromosome-level genome of Chaenocephalus aceratus.</title>
        <authorList>
            <person name="Park H."/>
        </authorList>
    </citation>
    <scope>NUCLEOTIDE SEQUENCE</scope>
    <source>
        <strain evidence="1">KU_202001</strain>
    </source>
</reference>
<dbReference type="Proteomes" id="UP001057452">
    <property type="component" value="Chromosome 17"/>
</dbReference>
<gene>
    <name evidence="1" type="ORF">KUCAC02_019128</name>
</gene>